<dbReference type="HAMAP" id="MF_00512">
    <property type="entry name" value="Ribosomal_eS6"/>
    <property type="match status" value="1"/>
</dbReference>
<evidence type="ECO:0000313" key="5">
    <source>
        <dbReference type="EMBL" id="KKM27410.1"/>
    </source>
</evidence>
<dbReference type="GO" id="GO:0006412">
    <property type="term" value="P:translation"/>
    <property type="evidence" value="ECO:0007669"/>
    <property type="project" value="InterPro"/>
</dbReference>
<gene>
    <name evidence="5" type="ORF">LCGC14_1574990</name>
</gene>
<comment type="caution">
    <text evidence="5">The sequence shown here is derived from an EMBL/GenBank/DDBJ whole genome shotgun (WGS) entry which is preliminary data.</text>
</comment>
<dbReference type="GO" id="GO:1990904">
    <property type="term" value="C:ribonucleoprotein complex"/>
    <property type="evidence" value="ECO:0007669"/>
    <property type="project" value="UniProtKB-KW"/>
</dbReference>
<protein>
    <recommendedName>
        <fullName evidence="6">30S ribosomal protein S6e</fullName>
    </recommendedName>
</protein>
<evidence type="ECO:0008006" key="6">
    <source>
        <dbReference type="Google" id="ProtNLM"/>
    </source>
</evidence>
<dbReference type="AlphaFoldDB" id="A0A0F9LIX3"/>
<evidence type="ECO:0000256" key="1">
    <source>
        <dbReference type="ARBA" id="ARBA00009312"/>
    </source>
</evidence>
<dbReference type="GO" id="GO:0005840">
    <property type="term" value="C:ribosome"/>
    <property type="evidence" value="ECO:0007669"/>
    <property type="project" value="UniProtKB-KW"/>
</dbReference>
<keyword evidence="3" id="KW-0687">Ribonucleoprotein</keyword>
<dbReference type="InterPro" id="IPR018282">
    <property type="entry name" value="Ribosomal_eS6_CS"/>
</dbReference>
<evidence type="ECO:0000256" key="4">
    <source>
        <dbReference type="SAM" id="MobiDB-lite"/>
    </source>
</evidence>
<name>A0A0F9LIX3_9ZZZZ</name>
<reference evidence="5" key="1">
    <citation type="journal article" date="2015" name="Nature">
        <title>Complex archaea that bridge the gap between prokaryotes and eukaryotes.</title>
        <authorList>
            <person name="Spang A."/>
            <person name="Saw J.H."/>
            <person name="Jorgensen S.L."/>
            <person name="Zaremba-Niedzwiedzka K."/>
            <person name="Martijn J."/>
            <person name="Lind A.E."/>
            <person name="van Eijk R."/>
            <person name="Schleper C."/>
            <person name="Guy L."/>
            <person name="Ettema T.J."/>
        </authorList>
    </citation>
    <scope>NUCLEOTIDE SEQUENCE</scope>
</reference>
<comment type="similarity">
    <text evidence="1">Belongs to the eukaryotic ribosomal protein eS6 family.</text>
</comment>
<evidence type="ECO:0000256" key="2">
    <source>
        <dbReference type="ARBA" id="ARBA00022980"/>
    </source>
</evidence>
<dbReference type="Pfam" id="PF01092">
    <property type="entry name" value="Ribosomal_S6e"/>
    <property type="match status" value="1"/>
</dbReference>
<sequence length="164" mass="18080">MTNFKLTISDKKGKSLTKELKDNEANPLLGLQIGKEADAVIVGLSGKMKITGGSDKSGVPMRSDIHGSARKYVLLTKGVGLQDAEKGQRFRKLTRGNTISEEIYQINCRFDGIIPAEKPAEEKTDPPKDEKKKAKTDSPKEEKKKAKTDPPKKTEKQGKKNKLT</sequence>
<evidence type="ECO:0000256" key="3">
    <source>
        <dbReference type="ARBA" id="ARBA00023274"/>
    </source>
</evidence>
<accession>A0A0F9LIX3</accession>
<dbReference type="EMBL" id="LAZR01012326">
    <property type="protein sequence ID" value="KKM27410.1"/>
    <property type="molecule type" value="Genomic_DNA"/>
</dbReference>
<proteinExistence type="inferred from homology"/>
<dbReference type="SMART" id="SM01405">
    <property type="entry name" value="Ribosomal_S6e"/>
    <property type="match status" value="1"/>
</dbReference>
<feature type="region of interest" description="Disordered" evidence="4">
    <location>
        <begin position="115"/>
        <end position="164"/>
    </location>
</feature>
<dbReference type="InterPro" id="IPR001377">
    <property type="entry name" value="Ribosomal_eS6"/>
</dbReference>
<organism evidence="5">
    <name type="scientific">marine sediment metagenome</name>
    <dbReference type="NCBI Taxonomy" id="412755"/>
    <lineage>
        <taxon>unclassified sequences</taxon>
        <taxon>metagenomes</taxon>
        <taxon>ecological metagenomes</taxon>
    </lineage>
</organism>
<dbReference type="PROSITE" id="PS00578">
    <property type="entry name" value="RIBOSOMAL_S6E"/>
    <property type="match status" value="1"/>
</dbReference>
<dbReference type="GO" id="GO:0003735">
    <property type="term" value="F:structural constituent of ribosome"/>
    <property type="evidence" value="ECO:0007669"/>
    <property type="project" value="InterPro"/>
</dbReference>
<dbReference type="InterPro" id="IPR020924">
    <property type="entry name" value="Ribosomal_eS6_arc"/>
</dbReference>
<feature type="compositionally biased region" description="Basic and acidic residues" evidence="4">
    <location>
        <begin position="118"/>
        <end position="158"/>
    </location>
</feature>
<keyword evidence="2" id="KW-0689">Ribosomal protein</keyword>